<dbReference type="EMBL" id="OX459943">
    <property type="protein sequence ID" value="CAI9178287.1"/>
    <property type="molecule type" value="Genomic_DNA"/>
</dbReference>
<accession>A0ABN8ZZW2</accession>
<keyword evidence="2" id="KW-1185">Reference proteome</keyword>
<proteinExistence type="predicted"/>
<gene>
    <name evidence="1" type="ORF">MRATA1EN1_LOCUS27249</name>
</gene>
<evidence type="ECO:0000313" key="2">
    <source>
        <dbReference type="Proteomes" id="UP001176941"/>
    </source>
</evidence>
<reference evidence="1" key="1">
    <citation type="submission" date="2023-04" db="EMBL/GenBank/DDBJ databases">
        <authorList>
            <consortium name="ELIXIR-Norway"/>
        </authorList>
    </citation>
    <scope>NUCLEOTIDE SEQUENCE [LARGE SCALE GENOMIC DNA]</scope>
</reference>
<name>A0ABN8ZZW2_RANTA</name>
<evidence type="ECO:0000313" key="1">
    <source>
        <dbReference type="EMBL" id="CAI9178287.1"/>
    </source>
</evidence>
<sequence length="131" mass="14385">MLLLPASLGPLGLVYVEEAPKTPLNHYRTVTFRQLTQAKQGNECSLQWGGQVPESLIFKPFTNFLNSPMNNGTADVSKYTSSVPFYNDDGLGLDGQRWFTEDVTVRPGNPPAWLCPDLGDSCLSSSRTEAC</sequence>
<dbReference type="Proteomes" id="UP001176941">
    <property type="component" value="Chromosome 7"/>
</dbReference>
<protein>
    <submittedName>
        <fullName evidence="1">Uncharacterized protein</fullName>
    </submittedName>
</protein>
<organism evidence="1 2">
    <name type="scientific">Rangifer tarandus platyrhynchus</name>
    <name type="common">Svalbard reindeer</name>
    <dbReference type="NCBI Taxonomy" id="3082113"/>
    <lineage>
        <taxon>Eukaryota</taxon>
        <taxon>Metazoa</taxon>
        <taxon>Chordata</taxon>
        <taxon>Craniata</taxon>
        <taxon>Vertebrata</taxon>
        <taxon>Euteleostomi</taxon>
        <taxon>Mammalia</taxon>
        <taxon>Eutheria</taxon>
        <taxon>Laurasiatheria</taxon>
        <taxon>Artiodactyla</taxon>
        <taxon>Ruminantia</taxon>
        <taxon>Pecora</taxon>
        <taxon>Cervidae</taxon>
        <taxon>Odocoileinae</taxon>
        <taxon>Rangifer</taxon>
    </lineage>
</organism>